<accession>A0A8H6J2V7</accession>
<keyword evidence="1" id="KW-0732">Signal</keyword>
<evidence type="ECO:0008006" key="4">
    <source>
        <dbReference type="Google" id="ProtNLM"/>
    </source>
</evidence>
<name>A0A8H6J2V7_9PEZI</name>
<keyword evidence="3" id="KW-1185">Reference proteome</keyword>
<feature type="chain" id="PRO_5033988363" description="IDI-2" evidence="1">
    <location>
        <begin position="18"/>
        <end position="147"/>
    </location>
</feature>
<dbReference type="EMBL" id="WIGN01000181">
    <property type="protein sequence ID" value="KAF6805465.1"/>
    <property type="molecule type" value="Genomic_DNA"/>
</dbReference>
<protein>
    <recommendedName>
        <fullName evidence="4">IDI-2</fullName>
    </recommendedName>
</protein>
<dbReference type="AlphaFoldDB" id="A0A8H6J2V7"/>
<organism evidence="2 3">
    <name type="scientific">Colletotrichum sojae</name>
    <dbReference type="NCBI Taxonomy" id="2175907"/>
    <lineage>
        <taxon>Eukaryota</taxon>
        <taxon>Fungi</taxon>
        <taxon>Dikarya</taxon>
        <taxon>Ascomycota</taxon>
        <taxon>Pezizomycotina</taxon>
        <taxon>Sordariomycetes</taxon>
        <taxon>Hypocreomycetidae</taxon>
        <taxon>Glomerellales</taxon>
        <taxon>Glomerellaceae</taxon>
        <taxon>Colletotrichum</taxon>
        <taxon>Colletotrichum orchidearum species complex</taxon>
    </lineage>
</organism>
<gene>
    <name evidence="2" type="ORF">CSOJ01_09464</name>
</gene>
<evidence type="ECO:0000313" key="2">
    <source>
        <dbReference type="EMBL" id="KAF6805465.1"/>
    </source>
</evidence>
<feature type="signal peptide" evidence="1">
    <location>
        <begin position="1"/>
        <end position="17"/>
    </location>
</feature>
<sequence>MKFTTVLVSLLAAHVQAGVVSLEAECGDLQVMSHDSLPADVDPSQVRKCKEHPLRLSPNVKGHQLSGTAEDGSALERRDCWYGNPFGCSDGYCWKSCLGDGRWCWTAFDNGFGNWQTCASDGECNPAEHPNANCGEGDGCDSCGCSC</sequence>
<reference evidence="2 3" key="1">
    <citation type="journal article" date="2020" name="Phytopathology">
        <title>Genome Sequence Resources of Colletotrichum truncatum, C. plurivorum, C. musicola, and C. sojae: Four Species Pathogenic to Soybean (Glycine max).</title>
        <authorList>
            <person name="Rogerio F."/>
            <person name="Boufleur T.R."/>
            <person name="Ciampi-Guillardi M."/>
            <person name="Sukno S.A."/>
            <person name="Thon M.R."/>
            <person name="Massola Junior N.S."/>
            <person name="Baroncelli R."/>
        </authorList>
    </citation>
    <scope>NUCLEOTIDE SEQUENCE [LARGE SCALE GENOMIC DNA]</scope>
    <source>
        <strain evidence="2 3">LFN0009</strain>
    </source>
</reference>
<evidence type="ECO:0000256" key="1">
    <source>
        <dbReference type="SAM" id="SignalP"/>
    </source>
</evidence>
<evidence type="ECO:0000313" key="3">
    <source>
        <dbReference type="Proteomes" id="UP000652219"/>
    </source>
</evidence>
<comment type="caution">
    <text evidence="2">The sequence shown here is derived from an EMBL/GenBank/DDBJ whole genome shotgun (WGS) entry which is preliminary data.</text>
</comment>
<dbReference type="Proteomes" id="UP000652219">
    <property type="component" value="Unassembled WGS sequence"/>
</dbReference>
<proteinExistence type="predicted"/>